<dbReference type="InterPro" id="IPR011009">
    <property type="entry name" value="Kinase-like_dom_sf"/>
</dbReference>
<keyword evidence="1" id="KW-0067">ATP-binding</keyword>
<dbReference type="InterPro" id="IPR008266">
    <property type="entry name" value="Tyr_kinase_AS"/>
</dbReference>
<dbReference type="InterPro" id="IPR017441">
    <property type="entry name" value="Protein_kinase_ATP_BS"/>
</dbReference>
<evidence type="ECO:0000256" key="3">
    <source>
        <dbReference type="SAM" id="MobiDB-lite"/>
    </source>
</evidence>
<dbReference type="PANTHER" id="PTHR24348">
    <property type="entry name" value="SERINE/THREONINE-PROTEIN KINASE UNC-51-RELATED"/>
    <property type="match status" value="1"/>
</dbReference>
<dbReference type="GO" id="GO:0005524">
    <property type="term" value="F:ATP binding"/>
    <property type="evidence" value="ECO:0007669"/>
    <property type="project" value="UniProtKB-UniRule"/>
</dbReference>
<feature type="binding site" evidence="1">
    <location>
        <position position="57"/>
    </location>
    <ligand>
        <name>ATP</name>
        <dbReference type="ChEBI" id="CHEBI:30616"/>
    </ligand>
</feature>
<dbReference type="Proteomes" id="UP000095679">
    <property type="component" value="Unassembled WGS sequence"/>
</dbReference>
<evidence type="ECO:0000313" key="5">
    <source>
        <dbReference type="EMBL" id="CUN97236.1"/>
    </source>
</evidence>
<evidence type="ECO:0000313" key="6">
    <source>
        <dbReference type="Proteomes" id="UP000095679"/>
    </source>
</evidence>
<keyword evidence="5" id="KW-0808">Transferase</keyword>
<keyword evidence="1" id="KW-0547">Nucleotide-binding</keyword>
<dbReference type="PROSITE" id="PS50011">
    <property type="entry name" value="PROTEIN_KINASE_DOM"/>
    <property type="match status" value="1"/>
</dbReference>
<dbReference type="PROSITE" id="PS00107">
    <property type="entry name" value="PROTEIN_KINASE_ATP"/>
    <property type="match status" value="1"/>
</dbReference>
<feature type="compositionally biased region" description="Basic and acidic residues" evidence="3">
    <location>
        <begin position="306"/>
        <end position="343"/>
    </location>
</feature>
<feature type="compositionally biased region" description="Basic and acidic residues" evidence="3">
    <location>
        <begin position="350"/>
        <end position="381"/>
    </location>
</feature>
<name>A0A174BBY8_9FIRM</name>
<dbReference type="Pfam" id="PF19789">
    <property type="entry name" value="DUF6273"/>
    <property type="match status" value="1"/>
</dbReference>
<sequence length="744" mass="85489">MSFKRKKVESMEENLHCLRKGTRLIGRYIIESVLGQGGFGITYLGIDELHEKKVAIKEFFPQGIVTRNIEYQDTVTVTFVGEKDNYEKGKERFLKEARTMAKFSKDEGIVKALDFFEINNTAYIVMEYLEGITLKQYLRENQRIAPEDLIELLVPLIESLDEIHSQGMIHRDISPDNIMVLPDGRIKLMDFGAARDYTEFGEKSLSIVLKPGYAPPEQYQTHGIQGPWTDIYALCATMYKCITGENPPDAIERVMDDSLKKISEFGIVIPPQEEAAIIKGMSVSAKDRYQDIKDFCEDLYGAYEERPASENKESEVKPDLIKENAEDKVDTSAEETPERKSLASEEDVESEKVSTKENMESISQKKIDRKSLEQCENKEETSAQNVKSEPDNKKQSQSKKFSGKAVLAVILCILLVGGGVKFYSDKREQQIAEQVALKKQQEAKKKKEMLKKQQEARQKKETLKKQQEVKNWEYILHNPKVEEDSSKVTWDCLWFGSYPQSEITEKDGEIYTTLKNTDNWDKNGDVIINNIKYHKTKKSYFKYEPIKWRVIQSENEEAFLLSDVILDKQAYGENEDKQGYITWEESSLRAWLNEKFMNRAFSDEEKEKINITELVNQGNNTSDKIFLLSAAEVEDTLDGKKYGFLLNPETKQCKTNSFLKTKVGFWWLRSPEESDDSSFAAEVNNNEGQVTWYGIRVYYRNDGVRPALHLNLSSSNLFSYAGTVSSDGNENEVPYNTKTKLVQK</sequence>
<dbReference type="Gene3D" id="1.10.510.10">
    <property type="entry name" value="Transferase(Phosphotransferase) domain 1"/>
    <property type="match status" value="1"/>
</dbReference>
<dbReference type="CDD" id="cd14014">
    <property type="entry name" value="STKc_PknB_like"/>
    <property type="match status" value="1"/>
</dbReference>
<dbReference type="SUPFAM" id="SSF56112">
    <property type="entry name" value="Protein kinase-like (PK-like)"/>
    <property type="match status" value="1"/>
</dbReference>
<dbReference type="EMBL" id="CYZL01000006">
    <property type="protein sequence ID" value="CUN97236.1"/>
    <property type="molecule type" value="Genomic_DNA"/>
</dbReference>
<dbReference type="InterPro" id="IPR000719">
    <property type="entry name" value="Prot_kinase_dom"/>
</dbReference>
<dbReference type="InterPro" id="IPR045269">
    <property type="entry name" value="Atg1-like"/>
</dbReference>
<keyword evidence="2" id="KW-0175">Coiled coil</keyword>
<reference evidence="5 6" key="1">
    <citation type="submission" date="2015-09" db="EMBL/GenBank/DDBJ databases">
        <authorList>
            <consortium name="Pathogen Informatics"/>
        </authorList>
    </citation>
    <scope>NUCLEOTIDE SEQUENCE [LARGE SCALE GENOMIC DNA]</scope>
    <source>
        <strain evidence="5 6">2789STDY5834835</strain>
    </source>
</reference>
<dbReference type="GO" id="GO:0005737">
    <property type="term" value="C:cytoplasm"/>
    <property type="evidence" value="ECO:0007669"/>
    <property type="project" value="TreeGrafter"/>
</dbReference>
<dbReference type="InterPro" id="IPR046240">
    <property type="entry name" value="DUF6273"/>
</dbReference>
<protein>
    <submittedName>
        <fullName evidence="5">Serine/threonine-protein kinase PrkC</fullName>
        <ecNumber evidence="5">2.7.11.1</ecNumber>
    </submittedName>
</protein>
<proteinExistence type="predicted"/>
<dbReference type="Pfam" id="PF00069">
    <property type="entry name" value="Pkinase"/>
    <property type="match status" value="1"/>
</dbReference>
<dbReference type="PROSITE" id="PS00109">
    <property type="entry name" value="PROTEIN_KINASE_TYR"/>
    <property type="match status" value="1"/>
</dbReference>
<keyword evidence="5" id="KW-0418">Kinase</keyword>
<feature type="region of interest" description="Disordered" evidence="3">
    <location>
        <begin position="306"/>
        <end position="399"/>
    </location>
</feature>
<gene>
    <name evidence="5" type="primary">prkC_3</name>
    <name evidence="5" type="ORF">ERS852450_00942</name>
</gene>
<feature type="coiled-coil region" evidence="2">
    <location>
        <begin position="436"/>
        <end position="470"/>
    </location>
</feature>
<evidence type="ECO:0000259" key="4">
    <source>
        <dbReference type="PROSITE" id="PS50011"/>
    </source>
</evidence>
<dbReference type="GO" id="GO:0004674">
    <property type="term" value="F:protein serine/threonine kinase activity"/>
    <property type="evidence" value="ECO:0007669"/>
    <property type="project" value="UniProtKB-EC"/>
</dbReference>
<dbReference type="AlphaFoldDB" id="A0A174BBY8"/>
<organism evidence="5 6">
    <name type="scientific">Anaerobutyricum hallii</name>
    <dbReference type="NCBI Taxonomy" id="39488"/>
    <lineage>
        <taxon>Bacteria</taxon>
        <taxon>Bacillati</taxon>
        <taxon>Bacillota</taxon>
        <taxon>Clostridia</taxon>
        <taxon>Lachnospirales</taxon>
        <taxon>Lachnospiraceae</taxon>
        <taxon>Anaerobutyricum</taxon>
    </lineage>
</organism>
<dbReference type="EC" id="2.7.11.1" evidence="5"/>
<evidence type="ECO:0000256" key="2">
    <source>
        <dbReference type="SAM" id="Coils"/>
    </source>
</evidence>
<evidence type="ECO:0000256" key="1">
    <source>
        <dbReference type="PROSITE-ProRule" id="PRU10141"/>
    </source>
</evidence>
<feature type="domain" description="Protein kinase" evidence="4">
    <location>
        <begin position="28"/>
        <end position="320"/>
    </location>
</feature>
<accession>A0A174BBY8</accession>